<name>A0ABV7EXC4_9BURK</name>
<comment type="caution">
    <text evidence="1">The sequence shown here is derived from an EMBL/GenBank/DDBJ whole genome shotgun (WGS) entry which is preliminary data.</text>
</comment>
<evidence type="ECO:0000313" key="1">
    <source>
        <dbReference type="EMBL" id="MFC3107359.1"/>
    </source>
</evidence>
<organism evidence="1 2">
    <name type="scientific">Undibacterium arcticum</name>
    <dbReference type="NCBI Taxonomy" id="1762892"/>
    <lineage>
        <taxon>Bacteria</taxon>
        <taxon>Pseudomonadati</taxon>
        <taxon>Pseudomonadota</taxon>
        <taxon>Betaproteobacteria</taxon>
        <taxon>Burkholderiales</taxon>
        <taxon>Oxalobacteraceae</taxon>
        <taxon>Undibacterium</taxon>
    </lineage>
</organism>
<dbReference type="InterPro" id="IPR021806">
    <property type="entry name" value="DUF3379"/>
</dbReference>
<dbReference type="RefSeq" id="WP_390324462.1">
    <property type="nucleotide sequence ID" value="NZ_JBHRTP010000011.1"/>
</dbReference>
<proteinExistence type="predicted"/>
<sequence>MNCLEFRREKLADPRWLSAEALAHLEHCAPCHAFAHSVDESEARLAEMLRVPVPDGLAERVILRRKNGFSFTPRRRALVATILLTVGTGALYWKALPAPDYARLAIEHVIDEPESFTTTRNADPALLRKVLHDFGGELTAPLGQLRYLRLCTVPGGMAWHIVFETDHGLATLLLILARDMKASGSAAEMAGWHAIAQPVGKGCYAIVTDSPESLDAVSRMVRQRIVWRA</sequence>
<reference evidence="2" key="1">
    <citation type="journal article" date="2019" name="Int. J. Syst. Evol. Microbiol.">
        <title>The Global Catalogue of Microorganisms (GCM) 10K type strain sequencing project: providing services to taxonomists for standard genome sequencing and annotation.</title>
        <authorList>
            <consortium name="The Broad Institute Genomics Platform"/>
            <consortium name="The Broad Institute Genome Sequencing Center for Infectious Disease"/>
            <person name="Wu L."/>
            <person name="Ma J."/>
        </authorList>
    </citation>
    <scope>NUCLEOTIDE SEQUENCE [LARGE SCALE GENOMIC DNA]</scope>
    <source>
        <strain evidence="2">KCTC 42986</strain>
    </source>
</reference>
<dbReference type="EMBL" id="JBHRTP010000011">
    <property type="protein sequence ID" value="MFC3107359.1"/>
    <property type="molecule type" value="Genomic_DNA"/>
</dbReference>
<accession>A0ABV7EXC4</accession>
<keyword evidence="2" id="KW-1185">Reference proteome</keyword>
<dbReference type="Pfam" id="PF11859">
    <property type="entry name" value="DUF3379"/>
    <property type="match status" value="1"/>
</dbReference>
<dbReference type="Proteomes" id="UP001595530">
    <property type="component" value="Unassembled WGS sequence"/>
</dbReference>
<evidence type="ECO:0000313" key="2">
    <source>
        <dbReference type="Proteomes" id="UP001595530"/>
    </source>
</evidence>
<gene>
    <name evidence="1" type="ORF">ACFOFO_05190</name>
</gene>
<protein>
    <submittedName>
        <fullName evidence="1">DUF3379 family protein</fullName>
    </submittedName>
</protein>